<dbReference type="CDD" id="cd14155">
    <property type="entry name" value="PKc_TESK"/>
    <property type="match status" value="1"/>
</dbReference>
<dbReference type="GeneTree" id="ENSGT00940000157807"/>
<dbReference type="GO" id="GO:0005737">
    <property type="term" value="C:cytoplasm"/>
    <property type="evidence" value="ECO:0007669"/>
    <property type="project" value="TreeGrafter"/>
</dbReference>
<evidence type="ECO:0000256" key="7">
    <source>
        <dbReference type="ARBA" id="ARBA00022679"/>
    </source>
</evidence>
<comment type="catalytic activity">
    <reaction evidence="16">
        <text>L-threonyl-[protein] + ATP = O-phospho-L-threonyl-[protein] + ADP + H(+)</text>
        <dbReference type="Rhea" id="RHEA:46608"/>
        <dbReference type="Rhea" id="RHEA-COMP:11060"/>
        <dbReference type="Rhea" id="RHEA-COMP:11605"/>
        <dbReference type="ChEBI" id="CHEBI:15378"/>
        <dbReference type="ChEBI" id="CHEBI:30013"/>
        <dbReference type="ChEBI" id="CHEBI:30616"/>
        <dbReference type="ChEBI" id="CHEBI:61977"/>
        <dbReference type="ChEBI" id="CHEBI:456216"/>
        <dbReference type="EC" id="2.7.12.1"/>
    </reaction>
</comment>
<feature type="compositionally biased region" description="Basic and acidic residues" evidence="19">
    <location>
        <begin position="442"/>
        <end position="503"/>
    </location>
</feature>
<comment type="catalytic activity">
    <reaction evidence="17">
        <text>L-tyrosyl-[protein] + ATP = O-phospho-L-tyrosyl-[protein] + ADP + H(+)</text>
        <dbReference type="Rhea" id="RHEA:10596"/>
        <dbReference type="Rhea" id="RHEA-COMP:10136"/>
        <dbReference type="Rhea" id="RHEA-COMP:20101"/>
        <dbReference type="ChEBI" id="CHEBI:15378"/>
        <dbReference type="ChEBI" id="CHEBI:30616"/>
        <dbReference type="ChEBI" id="CHEBI:46858"/>
        <dbReference type="ChEBI" id="CHEBI:61978"/>
        <dbReference type="ChEBI" id="CHEBI:456216"/>
        <dbReference type="EC" id="2.7.12.1"/>
    </reaction>
</comment>
<dbReference type="InterPro" id="IPR001245">
    <property type="entry name" value="Ser-Thr/Tyr_kinase_cat_dom"/>
</dbReference>
<dbReference type="PANTHER" id="PTHR46485:SF3">
    <property type="entry name" value="DUAL SPECIFICITY TESTIS-SPECIFIC PROTEIN KINASE 1"/>
    <property type="match status" value="1"/>
</dbReference>
<evidence type="ECO:0000256" key="8">
    <source>
        <dbReference type="ARBA" id="ARBA00022723"/>
    </source>
</evidence>
<dbReference type="GO" id="GO:0030036">
    <property type="term" value="P:actin cytoskeleton organization"/>
    <property type="evidence" value="ECO:0007669"/>
    <property type="project" value="TreeGrafter"/>
</dbReference>
<accession>A0AAX7TM62</accession>
<keyword evidence="11 18" id="KW-0067">ATP-binding</keyword>
<dbReference type="PROSITE" id="PS50011">
    <property type="entry name" value="PROTEIN_KINASE_DOM"/>
    <property type="match status" value="1"/>
</dbReference>
<evidence type="ECO:0000313" key="21">
    <source>
        <dbReference type="Ensembl" id="ENSACLP00000054836.1"/>
    </source>
</evidence>
<evidence type="ECO:0000256" key="3">
    <source>
        <dbReference type="ARBA" id="ARBA00005843"/>
    </source>
</evidence>
<proteinExistence type="inferred from homology"/>
<keyword evidence="6" id="KW-0597">Phosphoprotein</keyword>
<dbReference type="Proteomes" id="UP000265100">
    <property type="component" value="Chromosome 6"/>
</dbReference>
<evidence type="ECO:0000256" key="13">
    <source>
        <dbReference type="ARBA" id="ARBA00023137"/>
    </source>
</evidence>
<comment type="cofactor">
    <cofactor evidence="2">
        <name>Mg(2+)</name>
        <dbReference type="ChEBI" id="CHEBI:18420"/>
    </cofactor>
</comment>
<evidence type="ECO:0000313" key="22">
    <source>
        <dbReference type="Proteomes" id="UP000265100"/>
    </source>
</evidence>
<gene>
    <name evidence="21" type="primary">TESK1</name>
</gene>
<reference evidence="21" key="3">
    <citation type="submission" date="2025-09" db="UniProtKB">
        <authorList>
            <consortium name="Ensembl"/>
        </authorList>
    </citation>
    <scope>IDENTIFICATION</scope>
</reference>
<dbReference type="Pfam" id="PF07714">
    <property type="entry name" value="PK_Tyr_Ser-Thr"/>
    <property type="match status" value="1"/>
</dbReference>
<comment type="similarity">
    <text evidence="3">Belongs to the protein kinase superfamily. TKL Ser/Thr protein kinase family.</text>
</comment>
<dbReference type="GO" id="GO:0051496">
    <property type="term" value="P:positive regulation of stress fiber assembly"/>
    <property type="evidence" value="ECO:0007669"/>
    <property type="project" value="TreeGrafter"/>
</dbReference>
<keyword evidence="5" id="KW-0723">Serine/threonine-protein kinase</keyword>
<keyword evidence="7" id="KW-0808">Transferase</keyword>
<dbReference type="Gene3D" id="3.30.200.20">
    <property type="entry name" value="Phosphorylase Kinase, domain 1"/>
    <property type="match status" value="1"/>
</dbReference>
<keyword evidence="8" id="KW-0479">Metal-binding</keyword>
<dbReference type="PROSITE" id="PS00109">
    <property type="entry name" value="PROTEIN_KINASE_TYR"/>
    <property type="match status" value="1"/>
</dbReference>
<feature type="binding site" evidence="18">
    <location>
        <position position="82"/>
    </location>
    <ligand>
        <name>ATP</name>
        <dbReference type="ChEBI" id="CHEBI:30616"/>
    </ligand>
</feature>
<evidence type="ECO:0000256" key="10">
    <source>
        <dbReference type="ARBA" id="ARBA00022777"/>
    </source>
</evidence>
<evidence type="ECO:0000256" key="11">
    <source>
        <dbReference type="ARBA" id="ARBA00022840"/>
    </source>
</evidence>
<dbReference type="GO" id="GO:0004712">
    <property type="term" value="F:protein serine/threonine/tyrosine kinase activity"/>
    <property type="evidence" value="ECO:0007669"/>
    <property type="project" value="UniProtKB-EC"/>
</dbReference>
<keyword evidence="13" id="KW-0829">Tyrosine-protein kinase</keyword>
<dbReference type="GO" id="GO:0004713">
    <property type="term" value="F:protein tyrosine kinase activity"/>
    <property type="evidence" value="ECO:0007669"/>
    <property type="project" value="UniProtKB-KW"/>
</dbReference>
<keyword evidence="10" id="KW-0418">Kinase</keyword>
<dbReference type="GO" id="GO:0004674">
    <property type="term" value="F:protein serine/threonine kinase activity"/>
    <property type="evidence" value="ECO:0007669"/>
    <property type="project" value="UniProtKB-KW"/>
</dbReference>
<evidence type="ECO:0000256" key="15">
    <source>
        <dbReference type="ARBA" id="ARBA00049003"/>
    </source>
</evidence>
<dbReference type="AlphaFoldDB" id="A0AAX7TM62"/>
<dbReference type="InterPro" id="IPR000719">
    <property type="entry name" value="Prot_kinase_dom"/>
</dbReference>
<dbReference type="InterPro" id="IPR017441">
    <property type="entry name" value="Protein_kinase_ATP_BS"/>
</dbReference>
<dbReference type="PANTHER" id="PTHR46485">
    <property type="entry name" value="LIM DOMAIN KINASE 1"/>
    <property type="match status" value="1"/>
</dbReference>
<evidence type="ECO:0000256" key="18">
    <source>
        <dbReference type="PROSITE-ProRule" id="PRU10141"/>
    </source>
</evidence>
<dbReference type="GO" id="GO:0005524">
    <property type="term" value="F:ATP binding"/>
    <property type="evidence" value="ECO:0007669"/>
    <property type="project" value="UniProtKB-UniRule"/>
</dbReference>
<dbReference type="GO" id="GO:0005634">
    <property type="term" value="C:nucleus"/>
    <property type="evidence" value="ECO:0007669"/>
    <property type="project" value="TreeGrafter"/>
</dbReference>
<sequence>MDYHSECCFCDPEEGHGSLDEPALHSIHAPNRIRPSSYRALRSAVSSLARIDDFFCEKIGSGFFSEVFKVQHRITGQVMALKMNTLASNKANMLREVQLMNRLCHPNILRFLGVCVHEGQLHALTEYINGGNLEQLLDSDLYLSWGVRMALSLDIARGLQYLHSKGIFHRDLTSKNCLVRCENGTFTAVVGDFGLAEKIPDYSEGSEKQPLAIVGSPYWMAPEVLRGELYNEKVDVFAYGIILCEIIGRIEADPDFLPRTEDFGLDVDAFENMAGDCPPAFFNLAVTCCNMNAESRPSFSDIVFTLEALEREQQGETPVALGKKTLFIYLFLKFYCSECFTLSGSQSDTIPPGSLPSPLLGTPARVNPFSLRQDLNGGRCKLLDTPSKSVISLTFTLPALPDMCTSPHLLKKASGMRVPPRRCQSLPCTPELSRTVALPRHAAGEEEKKDEDAREAAMKHRTWEDMKDDTRKGTKVSERIQGRLHVDHADMRHEPSVRREAFGKEIQVSS</sequence>
<evidence type="ECO:0000259" key="20">
    <source>
        <dbReference type="PROSITE" id="PS50011"/>
    </source>
</evidence>
<dbReference type="FunFam" id="1.10.510.10:FF:000202">
    <property type="entry name" value="Dual specificity testis-specific protein kinase 2"/>
    <property type="match status" value="1"/>
</dbReference>
<evidence type="ECO:0000256" key="6">
    <source>
        <dbReference type="ARBA" id="ARBA00022553"/>
    </source>
</evidence>
<feature type="region of interest" description="Disordered" evidence="19">
    <location>
        <begin position="439"/>
        <end position="510"/>
    </location>
</feature>
<name>A0AAX7TM62_ASTCA</name>
<evidence type="ECO:0000256" key="14">
    <source>
        <dbReference type="ARBA" id="ARBA00023211"/>
    </source>
</evidence>
<keyword evidence="14" id="KW-0464">Manganese</keyword>
<evidence type="ECO:0000256" key="16">
    <source>
        <dbReference type="ARBA" id="ARBA00049308"/>
    </source>
</evidence>
<keyword evidence="12" id="KW-0460">Magnesium</keyword>
<protein>
    <recommendedName>
        <fullName evidence="4">dual-specificity kinase</fullName>
        <ecNumber evidence="4">2.7.12.1</ecNumber>
    </recommendedName>
</protein>
<reference evidence="21" key="2">
    <citation type="submission" date="2025-08" db="UniProtKB">
        <authorList>
            <consortium name="Ensembl"/>
        </authorList>
    </citation>
    <scope>IDENTIFICATION</scope>
</reference>
<reference evidence="21" key="1">
    <citation type="submission" date="2018-05" db="EMBL/GenBank/DDBJ databases">
        <authorList>
            <person name="Datahose"/>
        </authorList>
    </citation>
    <scope>NUCLEOTIDE SEQUENCE</scope>
</reference>
<evidence type="ECO:0000256" key="1">
    <source>
        <dbReference type="ARBA" id="ARBA00001936"/>
    </source>
</evidence>
<evidence type="ECO:0000256" key="17">
    <source>
        <dbReference type="ARBA" id="ARBA00051680"/>
    </source>
</evidence>
<dbReference type="InterPro" id="IPR008266">
    <property type="entry name" value="Tyr_kinase_AS"/>
</dbReference>
<evidence type="ECO:0000256" key="4">
    <source>
        <dbReference type="ARBA" id="ARBA00013203"/>
    </source>
</evidence>
<dbReference type="PROSITE" id="PS00107">
    <property type="entry name" value="PROTEIN_KINASE_ATP"/>
    <property type="match status" value="1"/>
</dbReference>
<dbReference type="Gene3D" id="1.10.510.10">
    <property type="entry name" value="Transferase(Phosphotransferase) domain 1"/>
    <property type="match status" value="1"/>
</dbReference>
<dbReference type="EC" id="2.7.12.1" evidence="4"/>
<organism evidence="21 22">
    <name type="scientific">Astatotilapia calliptera</name>
    <name type="common">Eastern happy</name>
    <name type="synonym">Chromis callipterus</name>
    <dbReference type="NCBI Taxonomy" id="8154"/>
    <lineage>
        <taxon>Eukaryota</taxon>
        <taxon>Metazoa</taxon>
        <taxon>Chordata</taxon>
        <taxon>Craniata</taxon>
        <taxon>Vertebrata</taxon>
        <taxon>Euteleostomi</taxon>
        <taxon>Actinopterygii</taxon>
        <taxon>Neopterygii</taxon>
        <taxon>Teleostei</taxon>
        <taxon>Neoteleostei</taxon>
        <taxon>Acanthomorphata</taxon>
        <taxon>Ovalentaria</taxon>
        <taxon>Cichlomorphae</taxon>
        <taxon>Cichliformes</taxon>
        <taxon>Cichlidae</taxon>
        <taxon>African cichlids</taxon>
        <taxon>Pseudocrenilabrinae</taxon>
        <taxon>Haplochromini</taxon>
        <taxon>Astatotilapia</taxon>
    </lineage>
</organism>
<evidence type="ECO:0000256" key="19">
    <source>
        <dbReference type="SAM" id="MobiDB-lite"/>
    </source>
</evidence>
<dbReference type="PRINTS" id="PR00109">
    <property type="entry name" value="TYRKINASE"/>
</dbReference>
<evidence type="ECO:0000256" key="9">
    <source>
        <dbReference type="ARBA" id="ARBA00022741"/>
    </source>
</evidence>
<dbReference type="GO" id="GO:0046872">
    <property type="term" value="F:metal ion binding"/>
    <property type="evidence" value="ECO:0007669"/>
    <property type="project" value="UniProtKB-KW"/>
</dbReference>
<dbReference type="InterPro" id="IPR011009">
    <property type="entry name" value="Kinase-like_dom_sf"/>
</dbReference>
<dbReference type="InterPro" id="IPR050940">
    <property type="entry name" value="Actin_reg-Ser/Thr_kinase"/>
</dbReference>
<dbReference type="FunFam" id="3.30.200.20:FF:000134">
    <property type="entry name" value="Dual specificity testis-specific protein kinase 2"/>
    <property type="match status" value="1"/>
</dbReference>
<evidence type="ECO:0000256" key="12">
    <source>
        <dbReference type="ARBA" id="ARBA00022842"/>
    </source>
</evidence>
<evidence type="ECO:0000256" key="2">
    <source>
        <dbReference type="ARBA" id="ARBA00001946"/>
    </source>
</evidence>
<keyword evidence="9 18" id="KW-0547">Nucleotide-binding</keyword>
<feature type="domain" description="Protein kinase" evidence="20">
    <location>
        <begin position="53"/>
        <end position="309"/>
    </location>
</feature>
<keyword evidence="22" id="KW-1185">Reference proteome</keyword>
<dbReference type="SUPFAM" id="SSF56112">
    <property type="entry name" value="Protein kinase-like (PK-like)"/>
    <property type="match status" value="1"/>
</dbReference>
<comment type="cofactor">
    <cofactor evidence="1">
        <name>Mn(2+)</name>
        <dbReference type="ChEBI" id="CHEBI:29035"/>
    </cofactor>
</comment>
<comment type="catalytic activity">
    <reaction evidence="15">
        <text>L-seryl-[protein] + ATP = O-phospho-L-seryl-[protein] + ADP + H(+)</text>
        <dbReference type="Rhea" id="RHEA:17989"/>
        <dbReference type="Rhea" id="RHEA-COMP:9863"/>
        <dbReference type="Rhea" id="RHEA-COMP:11604"/>
        <dbReference type="ChEBI" id="CHEBI:15378"/>
        <dbReference type="ChEBI" id="CHEBI:29999"/>
        <dbReference type="ChEBI" id="CHEBI:30616"/>
        <dbReference type="ChEBI" id="CHEBI:83421"/>
        <dbReference type="ChEBI" id="CHEBI:456216"/>
        <dbReference type="EC" id="2.7.12.1"/>
    </reaction>
</comment>
<evidence type="ECO:0000256" key="5">
    <source>
        <dbReference type="ARBA" id="ARBA00022527"/>
    </source>
</evidence>
<dbReference type="Ensembl" id="ENSACLT00000064690.1">
    <property type="protein sequence ID" value="ENSACLP00000054836.1"/>
    <property type="gene ID" value="ENSACLG00000017924.2"/>
</dbReference>